<evidence type="ECO:0000313" key="3">
    <source>
        <dbReference type="Proteomes" id="UP000178510"/>
    </source>
</evidence>
<protein>
    <submittedName>
        <fullName evidence="2">Uncharacterized protein</fullName>
    </submittedName>
</protein>
<feature type="transmembrane region" description="Helical" evidence="1">
    <location>
        <begin position="52"/>
        <end position="71"/>
    </location>
</feature>
<evidence type="ECO:0000256" key="1">
    <source>
        <dbReference type="SAM" id="Phobius"/>
    </source>
</evidence>
<dbReference type="Pfam" id="PF18895">
    <property type="entry name" value="T4SS_pilin"/>
    <property type="match status" value="1"/>
</dbReference>
<name>A0A1G2KXY6_9BACT</name>
<evidence type="ECO:0000313" key="2">
    <source>
        <dbReference type="EMBL" id="OHA04260.1"/>
    </source>
</evidence>
<dbReference type="Proteomes" id="UP000178510">
    <property type="component" value="Unassembled WGS sequence"/>
</dbReference>
<dbReference type="STRING" id="1802274.A3J58_00825"/>
<keyword evidence="1" id="KW-1133">Transmembrane helix</keyword>
<dbReference type="InterPro" id="IPR043993">
    <property type="entry name" value="T4SS_pilin"/>
</dbReference>
<dbReference type="EMBL" id="MHQM01000005">
    <property type="protein sequence ID" value="OHA04260.1"/>
    <property type="molecule type" value="Genomic_DNA"/>
</dbReference>
<reference evidence="2 3" key="1">
    <citation type="journal article" date="2016" name="Nat. Commun.">
        <title>Thousands of microbial genomes shed light on interconnected biogeochemical processes in an aquifer system.</title>
        <authorList>
            <person name="Anantharaman K."/>
            <person name="Brown C.T."/>
            <person name="Hug L.A."/>
            <person name="Sharon I."/>
            <person name="Castelle C.J."/>
            <person name="Probst A.J."/>
            <person name="Thomas B.C."/>
            <person name="Singh A."/>
            <person name="Wilkins M.J."/>
            <person name="Karaoz U."/>
            <person name="Brodie E.L."/>
            <person name="Williams K.H."/>
            <person name="Hubbard S.S."/>
            <person name="Banfield J.F."/>
        </authorList>
    </citation>
    <scope>NUCLEOTIDE SEQUENCE [LARGE SCALE GENOMIC DNA]</scope>
</reference>
<dbReference type="AlphaFoldDB" id="A0A1G2KXY6"/>
<feature type="transmembrane region" description="Helical" evidence="1">
    <location>
        <begin position="91"/>
        <end position="108"/>
    </location>
</feature>
<comment type="caution">
    <text evidence="2">The sequence shown here is derived from an EMBL/GenBank/DDBJ whole genome shotgun (WGS) entry which is preliminary data.</text>
</comment>
<proteinExistence type="predicted"/>
<gene>
    <name evidence="2" type="ORF">A3J58_00825</name>
</gene>
<keyword evidence="1" id="KW-0812">Transmembrane</keyword>
<keyword evidence="1" id="KW-0472">Membrane</keyword>
<organism evidence="2 3">
    <name type="scientific">Candidatus Sungbacteria bacterium RIFCSPHIGHO2_02_FULL_52_23</name>
    <dbReference type="NCBI Taxonomy" id="1802274"/>
    <lineage>
        <taxon>Bacteria</taxon>
        <taxon>Candidatus Sungiibacteriota</taxon>
    </lineage>
</organism>
<sequence length="225" mass="24732">MSKPHIRNLAVIAFALVFFAATIPTVHAQIGLDFLNLPAGAKIGPILSRFYVFGVSMTAIAALIMFTIGGIRYMISGDRDPGPAKEQMKNALFGLILALTSYLILYTINPDLVQEIQLKDIIDLKEMRTAPTEVTFDRVVTDTSDGISPTEQEQIDQIRRSCDAMGGQQSNITTGKVREEVCQIFLDSTTTKAQLDNFKAKCQELGGKPRQESRVSGSAYVCKHE</sequence>
<accession>A0A1G2KXY6</accession>